<dbReference type="PANTHER" id="PTHR42760:SF115">
    <property type="entry name" value="3-OXOACYL-[ACYL-CARRIER-PROTEIN] REDUCTASE FABG"/>
    <property type="match status" value="1"/>
</dbReference>
<keyword evidence="2" id="KW-0560">Oxidoreductase</keyword>
<evidence type="ECO:0000313" key="4">
    <source>
        <dbReference type="EMBL" id="TNY23085.1"/>
    </source>
</evidence>
<dbReference type="GO" id="GO:0016616">
    <property type="term" value="F:oxidoreductase activity, acting on the CH-OH group of donors, NAD or NADP as acceptor"/>
    <property type="evidence" value="ECO:0007669"/>
    <property type="project" value="TreeGrafter"/>
</dbReference>
<dbReference type="OrthoDB" id="294295at2759"/>
<proteinExistence type="inferred from homology"/>
<dbReference type="PANTHER" id="PTHR42760">
    <property type="entry name" value="SHORT-CHAIN DEHYDROGENASES/REDUCTASES FAMILY MEMBER"/>
    <property type="match status" value="1"/>
</dbReference>
<keyword evidence="5" id="KW-1185">Reference proteome</keyword>
<comment type="caution">
    <text evidence="4">The sequence shown here is derived from an EMBL/GenBank/DDBJ whole genome shotgun (WGS) entry which is preliminary data.</text>
</comment>
<sequence length="418" mass="43801">MLIKDPVLAQAVREQARILANLRLRPDSFRVAVVDQPTETRRPPAVAARSTPLSAHTHSLAREARVFSTKARRTFSTTSAADKALAHVVSAAQEPHFPPARKFSPEGAAAARAKEPRSKAADAVVQGRRRGRTLKSLSLDGKLCAVLHPDNSIALTLAATFLEAGANDIALVVREPAAPSAGPSAPRDPLAASPAAQLRKLASDRGYSRTRIVEVGIPADASDPREAARAALSGIGRTFGESRPVDVLCCGPPREADDEAATIPLVREFAESMAAPPSTDAHTPPPRSASVILLSAPYGPRVDLPQPQPFDDAAARGQGSGRKAGAAEMSRLAQVLGAEYANKQVRFNAISPGFLETPEFASLLGREPSLTDAWRKATPLGRVGGVEEVKGAAALLASDASRFTTGTTVVVDGGFSLV</sequence>
<feature type="region of interest" description="Disordered" evidence="3">
    <location>
        <begin position="302"/>
        <end position="326"/>
    </location>
</feature>
<dbReference type="InterPro" id="IPR036291">
    <property type="entry name" value="NAD(P)-bd_dom_sf"/>
</dbReference>
<dbReference type="SUPFAM" id="SSF51735">
    <property type="entry name" value="NAD(P)-binding Rossmann-fold domains"/>
    <property type="match status" value="1"/>
</dbReference>
<name>A0A5C5G2E9_9BASI</name>
<dbReference type="AlphaFoldDB" id="A0A5C5G2E9"/>
<accession>A0A5C5G2E9</accession>
<dbReference type="EMBL" id="SOZI01000016">
    <property type="protein sequence ID" value="TNY23085.1"/>
    <property type="molecule type" value="Genomic_DNA"/>
</dbReference>
<protein>
    <submittedName>
        <fullName evidence="4">Uncharacterized protein</fullName>
    </submittedName>
</protein>
<gene>
    <name evidence="4" type="ORF">DMC30DRAFT_79236</name>
</gene>
<dbReference type="Pfam" id="PF13561">
    <property type="entry name" value="adh_short_C2"/>
    <property type="match status" value="1"/>
</dbReference>
<dbReference type="STRING" id="5288.A0A5C5G2E9"/>
<dbReference type="InterPro" id="IPR002347">
    <property type="entry name" value="SDR_fam"/>
</dbReference>
<reference evidence="4 5" key="1">
    <citation type="submission" date="2019-03" db="EMBL/GenBank/DDBJ databases">
        <title>Rhodosporidium diobovatum UCD-FST 08-225 genome sequencing, assembly, and annotation.</title>
        <authorList>
            <person name="Fakankun I.U."/>
            <person name="Fristensky B."/>
            <person name="Levin D.B."/>
        </authorList>
    </citation>
    <scope>NUCLEOTIDE SEQUENCE [LARGE SCALE GENOMIC DNA]</scope>
    <source>
        <strain evidence="4 5">UCD-FST 08-225</strain>
    </source>
</reference>
<dbReference type="Gene3D" id="3.40.50.720">
    <property type="entry name" value="NAD(P)-binding Rossmann-like Domain"/>
    <property type="match status" value="1"/>
</dbReference>
<evidence type="ECO:0000256" key="1">
    <source>
        <dbReference type="ARBA" id="ARBA00006484"/>
    </source>
</evidence>
<dbReference type="Proteomes" id="UP000311382">
    <property type="component" value="Unassembled WGS sequence"/>
</dbReference>
<evidence type="ECO:0000256" key="3">
    <source>
        <dbReference type="SAM" id="MobiDB-lite"/>
    </source>
</evidence>
<evidence type="ECO:0000313" key="5">
    <source>
        <dbReference type="Proteomes" id="UP000311382"/>
    </source>
</evidence>
<organism evidence="4 5">
    <name type="scientific">Rhodotorula diobovata</name>
    <dbReference type="NCBI Taxonomy" id="5288"/>
    <lineage>
        <taxon>Eukaryota</taxon>
        <taxon>Fungi</taxon>
        <taxon>Dikarya</taxon>
        <taxon>Basidiomycota</taxon>
        <taxon>Pucciniomycotina</taxon>
        <taxon>Microbotryomycetes</taxon>
        <taxon>Sporidiobolales</taxon>
        <taxon>Sporidiobolaceae</taxon>
        <taxon>Rhodotorula</taxon>
    </lineage>
</organism>
<comment type="similarity">
    <text evidence="1">Belongs to the short-chain dehydrogenases/reductases (SDR) family.</text>
</comment>
<evidence type="ECO:0000256" key="2">
    <source>
        <dbReference type="ARBA" id="ARBA00023002"/>
    </source>
</evidence>